<comment type="caution">
    <text evidence="2">The sequence shown here is derived from an EMBL/GenBank/DDBJ whole genome shotgun (WGS) entry which is preliminary data.</text>
</comment>
<protein>
    <submittedName>
        <fullName evidence="2">Uncharacterized protein</fullName>
    </submittedName>
</protein>
<evidence type="ECO:0000313" key="2">
    <source>
        <dbReference type="EMBL" id="KAF7345339.1"/>
    </source>
</evidence>
<feature type="chain" id="PRO_5034349826" evidence="1">
    <location>
        <begin position="20"/>
        <end position="258"/>
    </location>
</feature>
<organism evidence="2 3">
    <name type="scientific">Mycena sanguinolenta</name>
    <dbReference type="NCBI Taxonomy" id="230812"/>
    <lineage>
        <taxon>Eukaryota</taxon>
        <taxon>Fungi</taxon>
        <taxon>Dikarya</taxon>
        <taxon>Basidiomycota</taxon>
        <taxon>Agaricomycotina</taxon>
        <taxon>Agaricomycetes</taxon>
        <taxon>Agaricomycetidae</taxon>
        <taxon>Agaricales</taxon>
        <taxon>Marasmiineae</taxon>
        <taxon>Mycenaceae</taxon>
        <taxon>Mycena</taxon>
    </lineage>
</organism>
<sequence>MKTGFTFVFVAGLLLTVSGTPVGSDTPKMVSHWAAERQAVALREARSAKAKVLAPAQREDIARLESQWAGRETRLALDDFLQSQQPLLYASRPQTGYISVHRGDSHGAFIGFLAANKIVETRDKAPIYTIAEPDRSITHIDVANSPFQLCVSAGPFGESIGPSMNAFHLSRHAPNGKSEAGPRWSPELNAFIMTSAFSLNRESTEITVHWVNPDGDSPRTMIAVAQHQVFYTGDLSAFEKVTGSGVELVAFNWIESRS</sequence>
<reference evidence="2" key="1">
    <citation type="submission" date="2020-05" db="EMBL/GenBank/DDBJ databases">
        <title>Mycena genomes resolve the evolution of fungal bioluminescence.</title>
        <authorList>
            <person name="Tsai I.J."/>
        </authorList>
    </citation>
    <scope>NUCLEOTIDE SEQUENCE</scope>
    <source>
        <strain evidence="2">160909Yilan</strain>
    </source>
</reference>
<dbReference type="Proteomes" id="UP000623467">
    <property type="component" value="Unassembled WGS sequence"/>
</dbReference>
<accession>A0A8H7CPG8</accession>
<name>A0A8H7CPG8_9AGAR</name>
<dbReference type="AlphaFoldDB" id="A0A8H7CPG8"/>
<proteinExistence type="predicted"/>
<evidence type="ECO:0000256" key="1">
    <source>
        <dbReference type="SAM" id="SignalP"/>
    </source>
</evidence>
<gene>
    <name evidence="2" type="ORF">MSAN_01910800</name>
</gene>
<keyword evidence="3" id="KW-1185">Reference proteome</keyword>
<dbReference type="OrthoDB" id="4584900at2759"/>
<evidence type="ECO:0000313" key="3">
    <source>
        <dbReference type="Proteomes" id="UP000623467"/>
    </source>
</evidence>
<keyword evidence="1" id="KW-0732">Signal</keyword>
<dbReference type="EMBL" id="JACAZH010000020">
    <property type="protein sequence ID" value="KAF7345339.1"/>
    <property type="molecule type" value="Genomic_DNA"/>
</dbReference>
<feature type="signal peptide" evidence="1">
    <location>
        <begin position="1"/>
        <end position="19"/>
    </location>
</feature>